<evidence type="ECO:0000256" key="1">
    <source>
        <dbReference type="SAM" id="Phobius"/>
    </source>
</evidence>
<keyword evidence="1" id="KW-1133">Transmembrane helix</keyword>
<sequence>MWGKLLHVPRPYLYAGIAVLSMLGVYAIGSSVLNLWLVLAWIFHGKSVDRAADMSATGSLVTA</sequence>
<reference evidence="2 3" key="1">
    <citation type="submission" date="2012-11" db="EMBL/GenBank/DDBJ databases">
        <title>The complete genome sequence of Corynebacterium maris Coryn-1 (=DSM 45190).</title>
        <authorList>
            <person name="Schaffert L."/>
            <person name="Albersmeier A."/>
            <person name="Kalinowski J."/>
            <person name="Ruckert C."/>
        </authorList>
    </citation>
    <scope>NUCLEOTIDE SEQUENCE [LARGE SCALE GENOMIC DNA]</scope>
    <source>
        <strain evidence="3">Coryn-1</strain>
    </source>
</reference>
<protein>
    <submittedName>
        <fullName evidence="2">Uncharacterized protein</fullName>
    </submittedName>
</protein>
<evidence type="ECO:0000313" key="2">
    <source>
        <dbReference type="EMBL" id="AGS35376.1"/>
    </source>
</evidence>
<gene>
    <name evidence="2" type="ORF">B841_09515</name>
</gene>
<proteinExistence type="predicted"/>
<organism evidence="2 3">
    <name type="scientific">Corynebacterium maris DSM 45190</name>
    <dbReference type="NCBI Taxonomy" id="1224163"/>
    <lineage>
        <taxon>Bacteria</taxon>
        <taxon>Bacillati</taxon>
        <taxon>Actinomycetota</taxon>
        <taxon>Actinomycetes</taxon>
        <taxon>Mycobacteriales</taxon>
        <taxon>Corynebacteriaceae</taxon>
        <taxon>Corynebacterium</taxon>
    </lineage>
</organism>
<dbReference type="KEGG" id="cmd:B841_09515"/>
<evidence type="ECO:0000313" key="3">
    <source>
        <dbReference type="Proteomes" id="UP000015388"/>
    </source>
</evidence>
<dbReference type="EMBL" id="CP003924">
    <property type="protein sequence ID" value="AGS35376.1"/>
    <property type="molecule type" value="Genomic_DNA"/>
</dbReference>
<dbReference type="PATRIC" id="fig|1224163.3.peg.1915"/>
<feature type="transmembrane region" description="Helical" evidence="1">
    <location>
        <begin position="12"/>
        <end position="43"/>
    </location>
</feature>
<dbReference type="HOGENOM" id="CLU_2878275_0_0_11"/>
<keyword evidence="3" id="KW-1185">Reference proteome</keyword>
<name>S5TKF9_9CORY</name>
<keyword evidence="1" id="KW-0812">Transmembrane</keyword>
<keyword evidence="1" id="KW-0472">Membrane</keyword>
<dbReference type="Proteomes" id="UP000015388">
    <property type="component" value="Chromosome"/>
</dbReference>
<dbReference type="AlphaFoldDB" id="S5TKF9"/>
<accession>S5TKF9</accession>